<reference evidence="2 3" key="1">
    <citation type="submission" date="2016-11" db="EMBL/GenBank/DDBJ databases">
        <authorList>
            <person name="Varghese N."/>
            <person name="Submissions S."/>
        </authorList>
    </citation>
    <scope>NUCLEOTIDE SEQUENCE [LARGE SCALE GENOMIC DNA]</scope>
    <source>
        <strain evidence="2 3">DSM 19027</strain>
    </source>
</reference>
<comment type="similarity">
    <text evidence="1">Belongs to the UPF0210 family.</text>
</comment>
<dbReference type="Pfam" id="PF05167">
    <property type="entry name" value="DUF711"/>
    <property type="match status" value="1"/>
</dbReference>
<comment type="subunit">
    <text evidence="1">Homodimer.</text>
</comment>
<keyword evidence="3" id="KW-1185">Reference proteome</keyword>
<dbReference type="PANTHER" id="PTHR37560:SF1">
    <property type="entry name" value="UPF0210 PROTEIN MJ1665"/>
    <property type="match status" value="1"/>
</dbReference>
<evidence type="ECO:0000313" key="2">
    <source>
        <dbReference type="EMBL" id="SHJ31381.1"/>
    </source>
</evidence>
<dbReference type="NCBIfam" id="NF003700">
    <property type="entry name" value="PRK05313.1"/>
    <property type="match status" value="1"/>
</dbReference>
<sequence>MFSRNEIIETINMIRQENLDIRTITMGISLRDCASESVERATGRIYDKICRYAEKLVKTGEDIEREFGIPIINKRIAVTPIALVAESSNTNDYTPFAKALDRAAANVGVNFIGGYSALVHKGYTRGDRLLVESIPEALATTERVCSSVNVATTKAGINMDAVMDMGRIIKECAERTRDMGGFGCAKLVVFANAPEDNPFMAGAFHGIGEPECVINVGVSGPGVVASAVRALGDADFGTLAETVKRTAFKITRVGQLVAQEAAARLNVPFGIVDLSLAPTPAIGDSVARILEEMGLERCGAHGTTAALALLNDAVKKGGVMASSQVGGLSGAFIPVSEDAGMIEAVNAGALCLEKLEAMTCVCSVGLDMIAIPGDTPASTISAIIADEVAIGVVNQKTTAIRIIPAPGKKEGDMVEFGGLFGSAPVMAVNPYSAERFISRGGRIPAPLQSLKN</sequence>
<name>A0A1M6IA86_9FIRM</name>
<gene>
    <name evidence="2" type="ORF">SAMN05444373_104018</name>
</gene>
<dbReference type="PANTHER" id="PTHR37560">
    <property type="entry name" value="UPF0210 PROTEIN SPR0218"/>
    <property type="match status" value="1"/>
</dbReference>
<dbReference type="CDD" id="cd08025">
    <property type="entry name" value="RNR_PFL_like_DUF711"/>
    <property type="match status" value="1"/>
</dbReference>
<dbReference type="Proteomes" id="UP000324781">
    <property type="component" value="Unassembled WGS sequence"/>
</dbReference>
<dbReference type="RefSeq" id="WP_149679183.1">
    <property type="nucleotide sequence ID" value="NZ_FQZP01000040.1"/>
</dbReference>
<accession>A0A1M6IA86</accession>
<protein>
    <recommendedName>
        <fullName evidence="1">UPF0210 protein SAMN05444373_104018</fullName>
    </recommendedName>
</protein>
<proteinExistence type="inferred from homology"/>
<dbReference type="AlphaFoldDB" id="A0A1M6IA86"/>
<evidence type="ECO:0000256" key="1">
    <source>
        <dbReference type="HAMAP-Rule" id="MF_01221"/>
    </source>
</evidence>
<dbReference type="OrthoDB" id="9763001at2"/>
<dbReference type="EMBL" id="FQZP01000040">
    <property type="protein sequence ID" value="SHJ31381.1"/>
    <property type="molecule type" value="Genomic_DNA"/>
</dbReference>
<evidence type="ECO:0000313" key="3">
    <source>
        <dbReference type="Proteomes" id="UP000324781"/>
    </source>
</evidence>
<dbReference type="HAMAP" id="MF_01221">
    <property type="entry name" value="UPF0210"/>
    <property type="match status" value="1"/>
</dbReference>
<dbReference type="SUPFAM" id="SSF51998">
    <property type="entry name" value="PFL-like glycyl radical enzymes"/>
    <property type="match status" value="1"/>
</dbReference>
<organism evidence="2 3">
    <name type="scientific">Thermoclostridium caenicola</name>
    <dbReference type="NCBI Taxonomy" id="659425"/>
    <lineage>
        <taxon>Bacteria</taxon>
        <taxon>Bacillati</taxon>
        <taxon>Bacillota</taxon>
        <taxon>Clostridia</taxon>
        <taxon>Eubacteriales</taxon>
        <taxon>Oscillospiraceae</taxon>
        <taxon>Thermoclostridium</taxon>
    </lineage>
</organism>
<dbReference type="Gene3D" id="3.20.70.20">
    <property type="match status" value="1"/>
</dbReference>
<dbReference type="InterPro" id="IPR007841">
    <property type="entry name" value="UPF0210"/>
</dbReference>